<dbReference type="GO" id="GO:0005524">
    <property type="term" value="F:ATP binding"/>
    <property type="evidence" value="ECO:0007669"/>
    <property type="project" value="UniProtKB-KW"/>
</dbReference>
<dbReference type="Pfam" id="PF00004">
    <property type="entry name" value="AAA"/>
    <property type="match status" value="1"/>
</dbReference>
<dbReference type="OrthoDB" id="653at10239"/>
<dbReference type="GeneID" id="31050558"/>
<dbReference type="KEGG" id="vg:31050558"/>
<dbReference type="CDD" id="cd00009">
    <property type="entry name" value="AAA"/>
    <property type="match status" value="1"/>
</dbReference>
<dbReference type="Gene3D" id="3.40.50.300">
    <property type="entry name" value="P-loop containing nucleotide triphosphate hydrolases"/>
    <property type="match status" value="1"/>
</dbReference>
<dbReference type="InterPro" id="IPR003959">
    <property type="entry name" value="ATPase_AAA_core"/>
</dbReference>
<name>A0A1S5YD15_9VIRU</name>
<dbReference type="GO" id="GO:0016887">
    <property type="term" value="F:ATP hydrolysis activity"/>
    <property type="evidence" value="ECO:0007669"/>
    <property type="project" value="InterPro"/>
</dbReference>
<accession>A0A1S5YD15</accession>
<dbReference type="SUPFAM" id="SSF52540">
    <property type="entry name" value="P-loop containing nucleoside triphosphate hydrolases"/>
    <property type="match status" value="1"/>
</dbReference>
<protein>
    <submittedName>
        <fullName evidence="4">Putative ATPase</fullName>
    </submittedName>
</protein>
<sequence length="536" mass="62248">MDKYIAFSNPQLMDKEDEKTEKKDDTTFFERIKNLEIFIANINKQHKRLLQNKSNNSVTPEQYERYFNDAILESISCGEEIDKLLIAQDGKLSKKQYLEYSKWYDIVTQLGVYRYLKEDNALSNIEKYVSDLLLNDTNTIKTLDDLLYNYQKQSEETNSSNLNELLFKPNVSFNEFSGRIETIKYIKNILDVSPLFDNYVSMILGGPPGVGKSQIAIASMTYFQSEENYILNMPELSSGVVGSAEKVLKKLFNRVYTNPNIKFSIFLDEADEIFKLDVPAHLKSVAMTIQTSLQGTYKFSNNLLFIIATNYQNYISQPIKDRIGAMIFIDVPDKQEIFQMFFSLMGIFDNNMAALQNLNTAYLNNVLEPFLKKIPKVLTYRNIKNIYTTAVSEMVGSEINKQRAQNKTTTDFYFLIYNNNNNNVSNNSSLVAIQVDEIFYNSLNEEFKISFVNQPNTNISANIDIIYKTVHLTLEQIKTFKNFYQIDKEYYRPELSHLNNASKTIHYMNKDSYEMFLKNNGNKKSIYNDRDFQNNA</sequence>
<feature type="domain" description="AAA+ ATPase" evidence="3">
    <location>
        <begin position="198"/>
        <end position="333"/>
    </location>
</feature>
<dbReference type="InterPro" id="IPR050168">
    <property type="entry name" value="AAA_ATPase_domain"/>
</dbReference>
<dbReference type="InterPro" id="IPR027417">
    <property type="entry name" value="P-loop_NTPase"/>
</dbReference>
<dbReference type="PANTHER" id="PTHR23077:SF27">
    <property type="entry name" value="ATPASE FAMILY GENE 2 PROTEIN HOMOLOG A"/>
    <property type="match status" value="1"/>
</dbReference>
<dbReference type="SMART" id="SM00382">
    <property type="entry name" value="AAA"/>
    <property type="match status" value="1"/>
</dbReference>
<dbReference type="RefSeq" id="YP_009345685.1">
    <property type="nucleotide sequence ID" value="NC_033778.1"/>
</dbReference>
<reference evidence="4 5" key="1">
    <citation type="journal article" date="2016" name="Genome Biol. Evol.">
        <title>Genome Sequencing of the Behavior Manipulating Virus LbFV Reveals a Possible New Virus Family.</title>
        <authorList>
            <person name="Lepetit D."/>
            <person name="Gillet B."/>
            <person name="Hughes S."/>
            <person name="Kraaijeveld K."/>
            <person name="Varaldi J."/>
        </authorList>
    </citation>
    <scope>NUCLEOTIDE SEQUENCE [LARGE SCALE GENOMIC DNA]</scope>
    <source>
        <strain evidence="4">Valence Gotheron</strain>
    </source>
</reference>
<organism evidence="4 5">
    <name type="scientific">Leptopilina boulardi filamentous virus</name>
    <dbReference type="NCBI Taxonomy" id="552509"/>
    <lineage>
        <taxon>Viruses</taxon>
        <taxon>Viruses incertae sedis</taxon>
        <taxon>Naldaviricetes</taxon>
        <taxon>Lefavirales</taxon>
        <taxon>Filamentoviridae</taxon>
        <taxon>Alphafilamentovirus</taxon>
        <taxon>Alphafilamentovirus leboulardi</taxon>
    </lineage>
</organism>
<dbReference type="Proteomes" id="UP000203066">
    <property type="component" value="Segment"/>
</dbReference>
<evidence type="ECO:0000313" key="5">
    <source>
        <dbReference type="Proteomes" id="UP000203066"/>
    </source>
</evidence>
<gene>
    <name evidence="4" type="ORF">LbFV_ORF81</name>
</gene>
<proteinExistence type="predicted"/>
<keyword evidence="2" id="KW-0067">ATP-binding</keyword>
<dbReference type="EMBL" id="KY009685">
    <property type="protein sequence ID" value="AQQ80001.1"/>
    <property type="molecule type" value="Genomic_DNA"/>
</dbReference>
<keyword evidence="5" id="KW-1185">Reference proteome</keyword>
<keyword evidence="1" id="KW-0547">Nucleotide-binding</keyword>
<evidence type="ECO:0000313" key="4">
    <source>
        <dbReference type="EMBL" id="AQQ80001.1"/>
    </source>
</evidence>
<evidence type="ECO:0000256" key="2">
    <source>
        <dbReference type="ARBA" id="ARBA00022840"/>
    </source>
</evidence>
<dbReference type="PANTHER" id="PTHR23077">
    <property type="entry name" value="AAA-FAMILY ATPASE"/>
    <property type="match status" value="1"/>
</dbReference>
<evidence type="ECO:0000256" key="1">
    <source>
        <dbReference type="ARBA" id="ARBA00022741"/>
    </source>
</evidence>
<dbReference type="InterPro" id="IPR003593">
    <property type="entry name" value="AAA+_ATPase"/>
</dbReference>
<evidence type="ECO:0000259" key="3">
    <source>
        <dbReference type="SMART" id="SM00382"/>
    </source>
</evidence>